<comment type="pathway">
    <text evidence="1">Amino-acid degradation; 4-aminobutanoate degradation.</text>
</comment>
<keyword evidence="10" id="KW-0812">Transmembrane</keyword>
<keyword evidence="10" id="KW-0472">Membrane</keyword>
<dbReference type="CDD" id="cd07103">
    <property type="entry name" value="ALDH_F5_SSADH_GabD"/>
    <property type="match status" value="1"/>
</dbReference>
<dbReference type="Gene3D" id="3.40.309.10">
    <property type="entry name" value="Aldehyde Dehydrogenase, Chain A, domain 2"/>
    <property type="match status" value="1"/>
</dbReference>
<evidence type="ECO:0000256" key="8">
    <source>
        <dbReference type="RuleBase" id="RU003345"/>
    </source>
</evidence>
<dbReference type="FunFam" id="3.40.605.10:FF:000005">
    <property type="entry name" value="Succinate-semialdehyde dehydrogenase I"/>
    <property type="match status" value="1"/>
</dbReference>
<dbReference type="InterPro" id="IPR016163">
    <property type="entry name" value="Ald_DH_C"/>
</dbReference>
<dbReference type="InterPro" id="IPR015590">
    <property type="entry name" value="Aldehyde_DH_dom"/>
</dbReference>
<accession>A0AAF0ER19</accession>
<evidence type="ECO:0000256" key="1">
    <source>
        <dbReference type="ARBA" id="ARBA00005176"/>
    </source>
</evidence>
<evidence type="ECO:0000256" key="3">
    <source>
        <dbReference type="ARBA" id="ARBA00023002"/>
    </source>
</evidence>
<feature type="domain" description="Aldehyde dehydrogenase" evidence="11">
    <location>
        <begin position="363"/>
        <end position="820"/>
    </location>
</feature>
<dbReference type="EMBL" id="CP119877">
    <property type="protein sequence ID" value="WFD33281.1"/>
    <property type="molecule type" value="Genomic_DNA"/>
</dbReference>
<evidence type="ECO:0000256" key="5">
    <source>
        <dbReference type="ARBA" id="ARBA00052698"/>
    </source>
</evidence>
<dbReference type="InterPro" id="IPR046450">
    <property type="entry name" value="PA_dom_sf"/>
</dbReference>
<dbReference type="Pfam" id="PF02225">
    <property type="entry name" value="PA"/>
    <property type="match status" value="1"/>
</dbReference>
<dbReference type="EC" id="1.2.1.16" evidence="6"/>
<dbReference type="SUPFAM" id="SSF53720">
    <property type="entry name" value="ALDH-like"/>
    <property type="match status" value="1"/>
</dbReference>
<protein>
    <recommendedName>
        <fullName evidence="6">succinate-semialdehyde dehydrogenase [NAD(P)(+)]</fullName>
        <ecNumber evidence="6">1.2.1.16</ecNumber>
    </recommendedName>
</protein>
<keyword evidence="3 8" id="KW-0560">Oxidoreductase</keyword>
<evidence type="ECO:0000256" key="6">
    <source>
        <dbReference type="ARBA" id="ARBA00067047"/>
    </source>
</evidence>
<dbReference type="Gene3D" id="3.50.30.30">
    <property type="match status" value="1"/>
</dbReference>
<keyword evidence="10" id="KW-1133">Transmembrane helix</keyword>
<evidence type="ECO:0000256" key="7">
    <source>
        <dbReference type="PROSITE-ProRule" id="PRU10007"/>
    </source>
</evidence>
<organism evidence="13 14">
    <name type="scientific">Malassezia cuniculi</name>
    <dbReference type="NCBI Taxonomy" id="948313"/>
    <lineage>
        <taxon>Eukaryota</taxon>
        <taxon>Fungi</taxon>
        <taxon>Dikarya</taxon>
        <taxon>Basidiomycota</taxon>
        <taxon>Ustilaginomycotina</taxon>
        <taxon>Malasseziomycetes</taxon>
        <taxon>Malasseziales</taxon>
        <taxon>Malasseziaceae</taxon>
        <taxon>Malassezia</taxon>
    </lineage>
</organism>
<dbReference type="InterPro" id="IPR029510">
    <property type="entry name" value="Ald_DH_CS_GLU"/>
</dbReference>
<feature type="domain" description="PA" evidence="12">
    <location>
        <begin position="80"/>
        <end position="180"/>
    </location>
</feature>
<dbReference type="PANTHER" id="PTHR43353">
    <property type="entry name" value="SUCCINATE-SEMIALDEHYDE DEHYDROGENASE, MITOCHONDRIAL"/>
    <property type="match status" value="1"/>
</dbReference>
<gene>
    <name evidence="13" type="ORF">MCUN1_000094</name>
</gene>
<dbReference type="SUPFAM" id="SSF52025">
    <property type="entry name" value="PA domain"/>
    <property type="match status" value="1"/>
</dbReference>
<evidence type="ECO:0000256" key="9">
    <source>
        <dbReference type="SAM" id="MobiDB-lite"/>
    </source>
</evidence>
<evidence type="ECO:0000259" key="11">
    <source>
        <dbReference type="Pfam" id="PF00171"/>
    </source>
</evidence>
<proteinExistence type="inferred from homology"/>
<reference evidence="13" key="1">
    <citation type="submission" date="2023-03" db="EMBL/GenBank/DDBJ databases">
        <title>Mating type loci evolution in Malassezia.</title>
        <authorList>
            <person name="Coelho M.A."/>
        </authorList>
    </citation>
    <scope>NUCLEOTIDE SEQUENCE</scope>
    <source>
        <strain evidence="13">CBS 11721</strain>
    </source>
</reference>
<evidence type="ECO:0000256" key="10">
    <source>
        <dbReference type="SAM" id="Phobius"/>
    </source>
</evidence>
<evidence type="ECO:0000313" key="14">
    <source>
        <dbReference type="Proteomes" id="UP001219933"/>
    </source>
</evidence>
<dbReference type="InterPro" id="IPR016162">
    <property type="entry name" value="Ald_DH_N"/>
</dbReference>
<dbReference type="Proteomes" id="UP001219933">
    <property type="component" value="Chromosome 1"/>
</dbReference>
<comment type="catalytic activity">
    <reaction evidence="4">
        <text>succinate semialdehyde + NADP(+) + H2O = succinate + NADPH + 2 H(+)</text>
        <dbReference type="Rhea" id="RHEA:13213"/>
        <dbReference type="ChEBI" id="CHEBI:15377"/>
        <dbReference type="ChEBI" id="CHEBI:15378"/>
        <dbReference type="ChEBI" id="CHEBI:30031"/>
        <dbReference type="ChEBI" id="CHEBI:57706"/>
        <dbReference type="ChEBI" id="CHEBI:57783"/>
        <dbReference type="ChEBI" id="CHEBI:58349"/>
        <dbReference type="EC" id="1.2.1.16"/>
    </reaction>
</comment>
<dbReference type="InterPro" id="IPR016161">
    <property type="entry name" value="Ald_DH/histidinol_DH"/>
</dbReference>
<dbReference type="FunFam" id="3.40.309.10:FF:000004">
    <property type="entry name" value="Succinate-semialdehyde dehydrogenase I"/>
    <property type="match status" value="1"/>
</dbReference>
<comment type="similarity">
    <text evidence="2 8">Belongs to the aldehyde dehydrogenase family.</text>
</comment>
<dbReference type="InterPro" id="IPR003137">
    <property type="entry name" value="PA_domain"/>
</dbReference>
<dbReference type="GO" id="GO:0009450">
    <property type="term" value="P:gamma-aminobutyric acid catabolic process"/>
    <property type="evidence" value="ECO:0007669"/>
    <property type="project" value="TreeGrafter"/>
</dbReference>
<dbReference type="PROSITE" id="PS00687">
    <property type="entry name" value="ALDEHYDE_DEHYDR_GLU"/>
    <property type="match status" value="1"/>
</dbReference>
<feature type="transmembrane region" description="Helical" evidence="10">
    <location>
        <begin position="215"/>
        <end position="236"/>
    </location>
</feature>
<feature type="active site" evidence="7">
    <location>
        <position position="601"/>
    </location>
</feature>
<dbReference type="Gene3D" id="3.40.605.10">
    <property type="entry name" value="Aldehyde Dehydrogenase, Chain A, domain 1"/>
    <property type="match status" value="1"/>
</dbReference>
<dbReference type="GO" id="GO:0004777">
    <property type="term" value="F:succinate-semialdehyde dehydrogenase (NAD+) activity"/>
    <property type="evidence" value="ECO:0007669"/>
    <property type="project" value="TreeGrafter"/>
</dbReference>
<dbReference type="Pfam" id="PF00171">
    <property type="entry name" value="Aldedh"/>
    <property type="match status" value="1"/>
</dbReference>
<feature type="region of interest" description="Disordered" evidence="9">
    <location>
        <begin position="1"/>
        <end position="37"/>
    </location>
</feature>
<sequence>MLGVVATAGTPHGSFVSDDHAESISAEEPGDHVPQVDWPGNKVVLPSLSISYRSRPAAFGPSTSADGIWGKLAPISLISGSDNLACGQDTEVKTHAKPPKDWVALVERGECPFADKVRYAQSLGATAVIVGDARGEPDTDFFFDFPGLALEEDLGLSGGRLLTMRSDEDTSDIVIPSGFVIRPSYLELLGYAQPKGIRVGVFLDHAFDDGEMSDFGLVLLLFPACIMLFIIVYHHVRAAIKRFMDRAPLVAIQRLPCYMWQPDGQWERVAPSAVQARNDRAQPSPARGLDWVIENMYKAGVAAKRSLGFKSLQVEEAVAISQDAPRFVDDSCPICLVEFSEGDILKHATLIRDKSYIGGAWAGAKNGKELTVQNKATLQEIGTVPSQGVADLNDAIDAANAAFGPWSRKTPKERHDILITFYHRLQENAEDLAHLIVAENGKSLTDAKGEVAYGNGYIEWFAEEALRVYGYTTPSPMPHIRNIVQWRPIGPVGIITPWNFPLAMITRKLGAALAAGCTVVIKAPTETPLTPLAVARIAEESGIPPGVINILVTAKGPDEAAVGRAMCESPLLRKISFTGSTRVGRILMEQGASTLKKLSMELGGNAPFIVFDDADVDTAAENAVASKFRGGGQTCVSANRILVQDGIYDAFAEAISEKVRKLRVGNGMDDGVRIGPLVSEAGVDKVSQHVEAMRAAGGQILVGGERGEGLFYAPTVVSTAPGAAIPTDTEETFGPLAALYRFKDEAEALKLANNVDVGLAGYFFSRDVGRCFRVAEALHVGMVGINTGLISQTTIPFGGVNQSGFGREGGPTGIHEYMYEQALIFGDIQ</sequence>
<evidence type="ECO:0000256" key="2">
    <source>
        <dbReference type="ARBA" id="ARBA00009986"/>
    </source>
</evidence>
<name>A0AAF0ER19_9BASI</name>
<dbReference type="InterPro" id="IPR050740">
    <property type="entry name" value="Aldehyde_DH_Superfamily"/>
</dbReference>
<dbReference type="GO" id="GO:0005737">
    <property type="term" value="C:cytoplasm"/>
    <property type="evidence" value="ECO:0007669"/>
    <property type="project" value="TreeGrafter"/>
</dbReference>
<keyword evidence="14" id="KW-1185">Reference proteome</keyword>
<dbReference type="AlphaFoldDB" id="A0AAF0ER19"/>
<dbReference type="PANTHER" id="PTHR43353:SF5">
    <property type="entry name" value="SUCCINATE-SEMIALDEHYDE DEHYDROGENASE, MITOCHONDRIAL"/>
    <property type="match status" value="1"/>
</dbReference>
<evidence type="ECO:0000313" key="13">
    <source>
        <dbReference type="EMBL" id="WFD33281.1"/>
    </source>
</evidence>
<evidence type="ECO:0000256" key="4">
    <source>
        <dbReference type="ARBA" id="ARBA00050387"/>
    </source>
</evidence>
<evidence type="ECO:0000259" key="12">
    <source>
        <dbReference type="Pfam" id="PF02225"/>
    </source>
</evidence>
<comment type="catalytic activity">
    <reaction evidence="5">
        <text>succinate semialdehyde + NAD(+) + H2O = succinate + NADH + 2 H(+)</text>
        <dbReference type="Rhea" id="RHEA:13217"/>
        <dbReference type="ChEBI" id="CHEBI:15377"/>
        <dbReference type="ChEBI" id="CHEBI:15378"/>
        <dbReference type="ChEBI" id="CHEBI:30031"/>
        <dbReference type="ChEBI" id="CHEBI:57540"/>
        <dbReference type="ChEBI" id="CHEBI:57706"/>
        <dbReference type="ChEBI" id="CHEBI:57945"/>
        <dbReference type="EC" id="1.2.1.16"/>
    </reaction>
</comment>